<reference evidence="3" key="1">
    <citation type="journal article" date="2014" name="Int. J. Syst. Evol. Microbiol.">
        <title>Complete genome sequence of Corynebacterium casei LMG S-19264T (=DSM 44701T), isolated from a smear-ripened cheese.</title>
        <authorList>
            <consortium name="US DOE Joint Genome Institute (JGI-PGF)"/>
            <person name="Walter F."/>
            <person name="Albersmeier A."/>
            <person name="Kalinowski J."/>
            <person name="Ruckert C."/>
        </authorList>
    </citation>
    <scope>NUCLEOTIDE SEQUENCE</scope>
    <source>
        <strain evidence="3">VKM Ac-1401</strain>
    </source>
</reference>
<keyword evidence="1" id="KW-0812">Transmembrane</keyword>
<reference evidence="3" key="2">
    <citation type="submission" date="2023-01" db="EMBL/GenBank/DDBJ databases">
        <authorList>
            <person name="Sun Q."/>
            <person name="Evtushenko L."/>
        </authorList>
    </citation>
    <scope>NUCLEOTIDE SEQUENCE</scope>
    <source>
        <strain evidence="3">VKM Ac-1401</strain>
    </source>
</reference>
<evidence type="ECO:0000256" key="1">
    <source>
        <dbReference type="SAM" id="Phobius"/>
    </source>
</evidence>
<dbReference type="EMBL" id="BSEN01000015">
    <property type="protein sequence ID" value="GLJ78159.1"/>
    <property type="molecule type" value="Genomic_DNA"/>
</dbReference>
<feature type="domain" description="Protein-glutamine gamma-glutamyltransferase-like C-terminal" evidence="2">
    <location>
        <begin position="152"/>
        <end position="220"/>
    </location>
</feature>
<gene>
    <name evidence="3" type="ORF">GCM10017584_37330</name>
</gene>
<feature type="transmembrane region" description="Helical" evidence="1">
    <location>
        <begin position="70"/>
        <end position="90"/>
    </location>
</feature>
<evidence type="ECO:0000313" key="3">
    <source>
        <dbReference type="EMBL" id="GLJ78159.1"/>
    </source>
</evidence>
<sequence length="244" mass="25753">MKHHRTLLVCSALALLIILAVALQGAPVLGGIIWVPEFAPQPAPSIAITQTPGPRASAPPAAQHITRIDLSWLALLVAVVVLGVVAILIWRAVRKRLQRAPDPDVELEVEALGDVEPAPEAEPDAPQLRRGLDRALDLLDDDREPRDAIEQAWLSLQDAAEDSGVRRLPAETPGEFAARVLARVGADRSAARTLLDLYLRARFGDAPVTSADLARATSAIEALRASWSTGVAGGRSGAGGGAAR</sequence>
<dbReference type="Pfam" id="PF13559">
    <property type="entry name" value="DUF4129"/>
    <property type="match status" value="1"/>
</dbReference>
<protein>
    <recommendedName>
        <fullName evidence="2">Protein-glutamine gamma-glutamyltransferase-like C-terminal domain-containing protein</fullName>
    </recommendedName>
</protein>
<organism evidence="3 4">
    <name type="scientific">Leifsonia poae</name>
    <dbReference type="NCBI Taxonomy" id="110933"/>
    <lineage>
        <taxon>Bacteria</taxon>
        <taxon>Bacillati</taxon>
        <taxon>Actinomycetota</taxon>
        <taxon>Actinomycetes</taxon>
        <taxon>Micrococcales</taxon>
        <taxon>Microbacteriaceae</taxon>
        <taxon>Leifsonia</taxon>
    </lineage>
</organism>
<comment type="caution">
    <text evidence="3">The sequence shown here is derived from an EMBL/GenBank/DDBJ whole genome shotgun (WGS) entry which is preliminary data.</text>
</comment>
<evidence type="ECO:0000313" key="4">
    <source>
        <dbReference type="Proteomes" id="UP001142372"/>
    </source>
</evidence>
<keyword evidence="4" id="KW-1185">Reference proteome</keyword>
<keyword evidence="1" id="KW-0472">Membrane</keyword>
<dbReference type="InterPro" id="IPR025403">
    <property type="entry name" value="TgpA-like_C"/>
</dbReference>
<evidence type="ECO:0000259" key="2">
    <source>
        <dbReference type="Pfam" id="PF13559"/>
    </source>
</evidence>
<name>A0A9W6HDP2_9MICO</name>
<dbReference type="RefSeq" id="WP_271178749.1">
    <property type="nucleotide sequence ID" value="NZ_BAAAJO010000003.1"/>
</dbReference>
<dbReference type="Proteomes" id="UP001142372">
    <property type="component" value="Unassembled WGS sequence"/>
</dbReference>
<proteinExistence type="predicted"/>
<accession>A0A9W6HDP2</accession>
<keyword evidence="1" id="KW-1133">Transmembrane helix</keyword>
<dbReference type="AlphaFoldDB" id="A0A9W6HDP2"/>